<keyword evidence="4 5" id="KW-0326">Glycosidase</keyword>
<dbReference type="InterPro" id="IPR051214">
    <property type="entry name" value="GH32_Enzymes"/>
</dbReference>
<reference evidence="8 9" key="1">
    <citation type="submission" date="2020-07" db="EMBL/GenBank/DDBJ databases">
        <title>Sequencing the genomes of 1000 actinobacteria strains.</title>
        <authorList>
            <person name="Klenk H.-P."/>
        </authorList>
    </citation>
    <scope>NUCLEOTIDE SEQUENCE [LARGE SCALE GENOMIC DNA]</scope>
    <source>
        <strain evidence="8 9">DSM 22083</strain>
    </source>
</reference>
<evidence type="ECO:0000256" key="2">
    <source>
        <dbReference type="ARBA" id="ARBA00012758"/>
    </source>
</evidence>
<dbReference type="InterPro" id="IPR018053">
    <property type="entry name" value="Glyco_hydro_32_AS"/>
</dbReference>
<evidence type="ECO:0000256" key="3">
    <source>
        <dbReference type="ARBA" id="ARBA00022801"/>
    </source>
</evidence>
<name>A0A7Y9I9J4_9ACTN</name>
<dbReference type="EMBL" id="JACCBU010000001">
    <property type="protein sequence ID" value="NYE72819.1"/>
    <property type="molecule type" value="Genomic_DNA"/>
</dbReference>
<dbReference type="SUPFAM" id="SSF75005">
    <property type="entry name" value="Arabinanase/levansucrase/invertase"/>
    <property type="match status" value="1"/>
</dbReference>
<dbReference type="GO" id="GO:0005975">
    <property type="term" value="P:carbohydrate metabolic process"/>
    <property type="evidence" value="ECO:0007669"/>
    <property type="project" value="InterPro"/>
</dbReference>
<dbReference type="InterPro" id="IPR013148">
    <property type="entry name" value="Glyco_hydro_32_N"/>
</dbReference>
<dbReference type="PANTHER" id="PTHR43101">
    <property type="entry name" value="BETA-FRUCTOSIDASE"/>
    <property type="match status" value="1"/>
</dbReference>
<gene>
    <name evidence="8" type="ORF">BKA15_004148</name>
</gene>
<protein>
    <recommendedName>
        <fullName evidence="2">beta-fructofuranosidase</fullName>
        <ecNumber evidence="2">3.2.1.26</ecNumber>
    </recommendedName>
</protein>
<evidence type="ECO:0000259" key="7">
    <source>
        <dbReference type="Pfam" id="PF08244"/>
    </source>
</evidence>
<organism evidence="8 9">
    <name type="scientific">Microlunatus parietis</name>
    <dbReference type="NCBI Taxonomy" id="682979"/>
    <lineage>
        <taxon>Bacteria</taxon>
        <taxon>Bacillati</taxon>
        <taxon>Actinomycetota</taxon>
        <taxon>Actinomycetes</taxon>
        <taxon>Propionibacteriales</taxon>
        <taxon>Propionibacteriaceae</taxon>
        <taxon>Microlunatus</taxon>
    </lineage>
</organism>
<dbReference type="PANTHER" id="PTHR43101:SF1">
    <property type="entry name" value="BETA-FRUCTOSIDASE"/>
    <property type="match status" value="1"/>
</dbReference>
<evidence type="ECO:0000313" key="8">
    <source>
        <dbReference type="EMBL" id="NYE72819.1"/>
    </source>
</evidence>
<dbReference type="CDD" id="cd08996">
    <property type="entry name" value="GH32_FFase"/>
    <property type="match status" value="1"/>
</dbReference>
<dbReference type="EC" id="3.2.1.26" evidence="2"/>
<dbReference type="InterPro" id="IPR013189">
    <property type="entry name" value="Glyco_hydro_32_C"/>
</dbReference>
<comment type="similarity">
    <text evidence="1 5">Belongs to the glycosyl hydrolase 32 family.</text>
</comment>
<evidence type="ECO:0000256" key="5">
    <source>
        <dbReference type="RuleBase" id="RU362110"/>
    </source>
</evidence>
<dbReference type="Pfam" id="PF08244">
    <property type="entry name" value="Glyco_hydro_32C"/>
    <property type="match status" value="1"/>
</dbReference>
<feature type="domain" description="Glycosyl hydrolase family 32 N-terminal" evidence="6">
    <location>
        <begin position="12"/>
        <end position="314"/>
    </location>
</feature>
<dbReference type="Gene3D" id="2.115.10.20">
    <property type="entry name" value="Glycosyl hydrolase domain, family 43"/>
    <property type="match status" value="1"/>
</dbReference>
<dbReference type="AlphaFoldDB" id="A0A7Y9I9J4"/>
<keyword evidence="9" id="KW-1185">Reference proteome</keyword>
<dbReference type="GO" id="GO:0004564">
    <property type="term" value="F:beta-fructofuranosidase activity"/>
    <property type="evidence" value="ECO:0007669"/>
    <property type="project" value="UniProtKB-EC"/>
</dbReference>
<dbReference type="SMART" id="SM00640">
    <property type="entry name" value="Glyco_32"/>
    <property type="match status" value="1"/>
</dbReference>
<sequence length="417" mass="45340">MNQPDPSFPSLHIRPRRGWLNDPNGVCRIDGRYHVFFQYNPAAPVHADVVWGHASSTDLLHWTEHPVALERRPGTITEVGCWTGCVVDDDGVPTAVYTAVHDRAGNAQVALARSDRTMITWTQDDHGVMGMPDPAFTDVRDPFVFTVDGRRYAIQGAGKPGGEPAVLLYGCDRLDDWTELGRLVDHADPIAAEHAPGDIWECPNLALIDGRWVLIISLIQTAGRDAPSDVAYLVGDLVPDGDGLRFVATSGGGLDTGTTFYAPQLVALPDRTLLWGWARETGRAAEDILAAGWAGVLTYPRELRVVDGVLVSSPAAELTGLRRAELDPRTKITESAFEITGRFRGRFTLATTAPVVDLTAETDTELRVLVDGSLIEAFVDGRQPITVRAYSTAGTAWRVESGDADLRAWRLGLPETS</sequence>
<comment type="caution">
    <text evidence="8">The sequence shown here is derived from an EMBL/GenBank/DDBJ whole genome shotgun (WGS) entry which is preliminary data.</text>
</comment>
<proteinExistence type="inferred from homology"/>
<evidence type="ECO:0000313" key="9">
    <source>
        <dbReference type="Proteomes" id="UP000569914"/>
    </source>
</evidence>
<dbReference type="Pfam" id="PF00251">
    <property type="entry name" value="Glyco_hydro_32N"/>
    <property type="match status" value="1"/>
</dbReference>
<evidence type="ECO:0000259" key="6">
    <source>
        <dbReference type="Pfam" id="PF00251"/>
    </source>
</evidence>
<dbReference type="Gene3D" id="2.60.120.560">
    <property type="entry name" value="Exo-inulinase, domain 1"/>
    <property type="match status" value="1"/>
</dbReference>
<evidence type="ECO:0000256" key="1">
    <source>
        <dbReference type="ARBA" id="ARBA00009902"/>
    </source>
</evidence>
<evidence type="ECO:0000256" key="4">
    <source>
        <dbReference type="ARBA" id="ARBA00023295"/>
    </source>
</evidence>
<dbReference type="PROSITE" id="PS00609">
    <property type="entry name" value="GLYCOSYL_HYDROL_F32"/>
    <property type="match status" value="1"/>
</dbReference>
<dbReference type="InterPro" id="IPR001362">
    <property type="entry name" value="Glyco_hydro_32"/>
</dbReference>
<keyword evidence="3 5" id="KW-0378">Hydrolase</keyword>
<feature type="domain" description="Glycosyl hydrolase family 32 C-terminal" evidence="7">
    <location>
        <begin position="347"/>
        <end position="396"/>
    </location>
</feature>
<accession>A0A7Y9I9J4</accession>
<dbReference type="Proteomes" id="UP000569914">
    <property type="component" value="Unassembled WGS sequence"/>
</dbReference>
<dbReference type="InterPro" id="IPR023296">
    <property type="entry name" value="Glyco_hydro_beta-prop_sf"/>
</dbReference>
<dbReference type="RefSeq" id="WP_179753877.1">
    <property type="nucleotide sequence ID" value="NZ_JACCBU010000001.1"/>
</dbReference>